<dbReference type="Gene3D" id="1.10.10.10">
    <property type="entry name" value="Winged helix-like DNA-binding domain superfamily/Winged helix DNA-binding domain"/>
    <property type="match status" value="1"/>
</dbReference>
<keyword evidence="8" id="KW-1185">Reference proteome</keyword>
<dbReference type="GO" id="GO:0016987">
    <property type="term" value="F:sigma factor activity"/>
    <property type="evidence" value="ECO:0007669"/>
    <property type="project" value="UniProtKB-KW"/>
</dbReference>
<dbReference type="GO" id="GO:0003677">
    <property type="term" value="F:DNA binding"/>
    <property type="evidence" value="ECO:0007669"/>
    <property type="project" value="InterPro"/>
</dbReference>
<organism evidence="7 8">
    <name type="scientific">Cohaesibacter marisflavi</name>
    <dbReference type="NCBI Taxonomy" id="655353"/>
    <lineage>
        <taxon>Bacteria</taxon>
        <taxon>Pseudomonadati</taxon>
        <taxon>Pseudomonadota</taxon>
        <taxon>Alphaproteobacteria</taxon>
        <taxon>Hyphomicrobiales</taxon>
        <taxon>Cohaesibacteraceae</taxon>
    </lineage>
</organism>
<evidence type="ECO:0000256" key="1">
    <source>
        <dbReference type="ARBA" id="ARBA00010641"/>
    </source>
</evidence>
<dbReference type="Pfam" id="PF08281">
    <property type="entry name" value="Sigma70_r4_2"/>
    <property type="match status" value="1"/>
</dbReference>
<dbReference type="PANTHER" id="PTHR43133">
    <property type="entry name" value="RNA POLYMERASE ECF-TYPE SIGMA FACTO"/>
    <property type="match status" value="1"/>
</dbReference>
<gene>
    <name evidence="7" type="ORF">SAMN04488056_1146</name>
</gene>
<dbReference type="Pfam" id="PF04542">
    <property type="entry name" value="Sigma70_r2"/>
    <property type="match status" value="1"/>
</dbReference>
<sequence>MHRPKSTKSLPRGAAPQTDEALLAAVATGDIKAFEQLHGKYFPKLMHFARRITDSTEAAEEVANETLMVVWRTGSRFEGRSKASSWIFGIAYRLSLKQRQKLSRHKGHVLLEETLIDDGQNVAETVMNRKDLTSALQQLTPELRAVVELTYYNGYLYTEIAEILDCPVGTVKTRMMTARKRLRGFLSEDAPNYSENEVA</sequence>
<name>A0A1I5KH78_9HYPH</name>
<dbReference type="InterPro" id="IPR014284">
    <property type="entry name" value="RNA_pol_sigma-70_dom"/>
</dbReference>
<evidence type="ECO:0000256" key="3">
    <source>
        <dbReference type="ARBA" id="ARBA00023082"/>
    </source>
</evidence>
<protein>
    <submittedName>
        <fullName evidence="7">RNA polymerase sigma-70 factor, ECF subfamily</fullName>
    </submittedName>
</protein>
<dbReference type="EMBL" id="FOVR01000014">
    <property type="protein sequence ID" value="SFO84347.1"/>
    <property type="molecule type" value="Genomic_DNA"/>
</dbReference>
<proteinExistence type="inferred from homology"/>
<dbReference type="InterPro" id="IPR039425">
    <property type="entry name" value="RNA_pol_sigma-70-like"/>
</dbReference>
<dbReference type="STRING" id="655353.SAMN04488056_1146"/>
<dbReference type="InterPro" id="IPR013324">
    <property type="entry name" value="RNA_pol_sigma_r3/r4-like"/>
</dbReference>
<dbReference type="Gene3D" id="1.10.1740.10">
    <property type="match status" value="1"/>
</dbReference>
<comment type="similarity">
    <text evidence="1">Belongs to the sigma-70 factor family. ECF subfamily.</text>
</comment>
<dbReference type="SUPFAM" id="SSF88659">
    <property type="entry name" value="Sigma3 and sigma4 domains of RNA polymerase sigma factors"/>
    <property type="match status" value="1"/>
</dbReference>
<evidence type="ECO:0000256" key="2">
    <source>
        <dbReference type="ARBA" id="ARBA00023015"/>
    </source>
</evidence>
<dbReference type="RefSeq" id="WP_090075009.1">
    <property type="nucleotide sequence ID" value="NZ_FOVR01000014.1"/>
</dbReference>
<dbReference type="AlphaFoldDB" id="A0A1I5KH78"/>
<dbReference type="SUPFAM" id="SSF88946">
    <property type="entry name" value="Sigma2 domain of RNA polymerase sigma factors"/>
    <property type="match status" value="1"/>
</dbReference>
<evidence type="ECO:0000256" key="4">
    <source>
        <dbReference type="ARBA" id="ARBA00023163"/>
    </source>
</evidence>
<dbReference type="NCBIfam" id="TIGR02937">
    <property type="entry name" value="sigma70-ECF"/>
    <property type="match status" value="1"/>
</dbReference>
<dbReference type="InterPro" id="IPR036388">
    <property type="entry name" value="WH-like_DNA-bd_sf"/>
</dbReference>
<keyword evidence="3" id="KW-0731">Sigma factor</keyword>
<dbReference type="InterPro" id="IPR013325">
    <property type="entry name" value="RNA_pol_sigma_r2"/>
</dbReference>
<evidence type="ECO:0000259" key="6">
    <source>
        <dbReference type="Pfam" id="PF08281"/>
    </source>
</evidence>
<dbReference type="OrthoDB" id="9797134at2"/>
<dbReference type="InterPro" id="IPR007627">
    <property type="entry name" value="RNA_pol_sigma70_r2"/>
</dbReference>
<dbReference type="PANTHER" id="PTHR43133:SF32">
    <property type="entry name" value="BLR3042 PROTEIN"/>
    <property type="match status" value="1"/>
</dbReference>
<dbReference type="Proteomes" id="UP000199236">
    <property type="component" value="Unassembled WGS sequence"/>
</dbReference>
<feature type="domain" description="RNA polymerase sigma factor 70 region 4 type 2" evidence="6">
    <location>
        <begin position="131"/>
        <end position="182"/>
    </location>
</feature>
<evidence type="ECO:0000313" key="8">
    <source>
        <dbReference type="Proteomes" id="UP000199236"/>
    </source>
</evidence>
<keyword evidence="2" id="KW-0805">Transcription regulation</keyword>
<accession>A0A1I5KH78</accession>
<feature type="domain" description="RNA polymerase sigma-70 region 2" evidence="5">
    <location>
        <begin position="40"/>
        <end position="104"/>
    </location>
</feature>
<evidence type="ECO:0000313" key="7">
    <source>
        <dbReference type="EMBL" id="SFO84347.1"/>
    </source>
</evidence>
<dbReference type="InterPro" id="IPR013249">
    <property type="entry name" value="RNA_pol_sigma70_r4_t2"/>
</dbReference>
<dbReference type="CDD" id="cd06171">
    <property type="entry name" value="Sigma70_r4"/>
    <property type="match status" value="1"/>
</dbReference>
<keyword evidence="4" id="KW-0804">Transcription</keyword>
<reference evidence="7 8" key="1">
    <citation type="submission" date="2016-10" db="EMBL/GenBank/DDBJ databases">
        <authorList>
            <person name="de Groot N.N."/>
        </authorList>
    </citation>
    <scope>NUCLEOTIDE SEQUENCE [LARGE SCALE GENOMIC DNA]</scope>
    <source>
        <strain evidence="7 8">CGMCC 1.9157</strain>
    </source>
</reference>
<dbReference type="GO" id="GO:0006352">
    <property type="term" value="P:DNA-templated transcription initiation"/>
    <property type="evidence" value="ECO:0007669"/>
    <property type="project" value="InterPro"/>
</dbReference>
<evidence type="ECO:0000259" key="5">
    <source>
        <dbReference type="Pfam" id="PF04542"/>
    </source>
</evidence>